<keyword evidence="1" id="KW-1133">Transmembrane helix</keyword>
<evidence type="ECO:0000256" key="1">
    <source>
        <dbReference type="SAM" id="Phobius"/>
    </source>
</evidence>
<dbReference type="RefSeq" id="WP_341407556.1">
    <property type="nucleotide sequence ID" value="NZ_JBBUKT010000013.1"/>
</dbReference>
<feature type="transmembrane region" description="Helical" evidence="1">
    <location>
        <begin position="290"/>
        <end position="306"/>
    </location>
</feature>
<gene>
    <name evidence="3" type="ORF">WKV53_24960</name>
</gene>
<protein>
    <submittedName>
        <fullName evidence="3">DUF2167 domain-containing protein</fullName>
    </submittedName>
</protein>
<dbReference type="EMBL" id="JBBUKT010000013">
    <property type="protein sequence ID" value="MEK7953790.1"/>
    <property type="molecule type" value="Genomic_DNA"/>
</dbReference>
<evidence type="ECO:0000313" key="3">
    <source>
        <dbReference type="EMBL" id="MEK7953790.1"/>
    </source>
</evidence>
<dbReference type="Proteomes" id="UP001371305">
    <property type="component" value="Unassembled WGS sequence"/>
</dbReference>
<proteinExistence type="predicted"/>
<dbReference type="InterPro" id="IPR018682">
    <property type="entry name" value="DUF2167_membr"/>
</dbReference>
<dbReference type="Pfam" id="PF09935">
    <property type="entry name" value="DUF2167"/>
    <property type="match status" value="1"/>
</dbReference>
<keyword evidence="1" id="KW-0472">Membrane</keyword>
<feature type="signal peptide" evidence="2">
    <location>
        <begin position="1"/>
        <end position="18"/>
    </location>
</feature>
<sequence>MRFAALVPLLFSTSFIFAQETPKVEADNPSPEQEEAAYQAHVQKLTKDLHYQEGSAELPGGAAHLDLPKGYRYLNPADAKKVVVDLWGNPPDSATRILGLVVPAGEEVASDDSWAIVLTFKEDGYVSDEDADKINYDDLLSQLKEGSKKSSEARVAAGYGSMELVGWAVTPRYDKNSKVLYWAKRFKTSDSDEDSLNYDVRVLGRRGVLSLNGIAGMNRVNDIEAATPAIVSMVKFNDGHTYADFNPKTDKKSDYTLAGLVLGGAVAAKIAAKAGLLAKLGTILVAGKKLIIFAVVGIGAFFKKLFGRKGEA</sequence>
<keyword evidence="4" id="KW-1185">Reference proteome</keyword>
<reference evidence="3 4" key="1">
    <citation type="submission" date="2024-04" db="EMBL/GenBank/DDBJ databases">
        <title>Luteolibacter sp. isolated from soil.</title>
        <authorList>
            <person name="An J."/>
        </authorList>
    </citation>
    <scope>NUCLEOTIDE SEQUENCE [LARGE SCALE GENOMIC DNA]</scope>
    <source>
        <strain evidence="3 4">Y139</strain>
    </source>
</reference>
<keyword evidence="2" id="KW-0732">Signal</keyword>
<evidence type="ECO:0000256" key="2">
    <source>
        <dbReference type="SAM" id="SignalP"/>
    </source>
</evidence>
<name>A0ABU9B4L8_9BACT</name>
<keyword evidence="1" id="KW-0812">Transmembrane</keyword>
<organism evidence="3 4">
    <name type="scientific">Luteolibacter soli</name>
    <dbReference type="NCBI Taxonomy" id="3135280"/>
    <lineage>
        <taxon>Bacteria</taxon>
        <taxon>Pseudomonadati</taxon>
        <taxon>Verrucomicrobiota</taxon>
        <taxon>Verrucomicrobiia</taxon>
        <taxon>Verrucomicrobiales</taxon>
        <taxon>Verrucomicrobiaceae</taxon>
        <taxon>Luteolibacter</taxon>
    </lineage>
</organism>
<feature type="chain" id="PRO_5046867411" evidence="2">
    <location>
        <begin position="19"/>
        <end position="312"/>
    </location>
</feature>
<comment type="caution">
    <text evidence="3">The sequence shown here is derived from an EMBL/GenBank/DDBJ whole genome shotgun (WGS) entry which is preliminary data.</text>
</comment>
<evidence type="ECO:0000313" key="4">
    <source>
        <dbReference type="Proteomes" id="UP001371305"/>
    </source>
</evidence>
<accession>A0ABU9B4L8</accession>